<dbReference type="EMBL" id="ANJA01001898">
    <property type="protein sequence ID" value="ETO73460.1"/>
    <property type="molecule type" value="Genomic_DNA"/>
</dbReference>
<sequence>MKCRLKYKNKAKLKGVEASKTNFVATIAVQMGMHRSSVYCLGMQKTKLEGDKKNGSKFYVNPKAHEAKRMWCLGFLNMFQK</sequence>
<name>A0A081A3J9_PHYNI</name>
<proteinExistence type="predicted"/>
<reference evidence="1 2" key="1">
    <citation type="submission" date="2013-11" db="EMBL/GenBank/DDBJ databases">
        <title>The Genome Sequence of Phytophthora parasitica P1976.</title>
        <authorList>
            <consortium name="The Broad Institute Genomics Platform"/>
            <person name="Russ C."/>
            <person name="Tyler B."/>
            <person name="Panabieres F."/>
            <person name="Shan W."/>
            <person name="Tripathy S."/>
            <person name="Grunwald N."/>
            <person name="Machado M."/>
            <person name="Johnson C.S."/>
            <person name="Walker B."/>
            <person name="Young S."/>
            <person name="Zeng Q."/>
            <person name="Gargeya S."/>
            <person name="Fitzgerald M."/>
            <person name="Haas B."/>
            <person name="Abouelleil A."/>
            <person name="Allen A.W."/>
            <person name="Alvarado L."/>
            <person name="Arachchi H.M."/>
            <person name="Berlin A.M."/>
            <person name="Chapman S.B."/>
            <person name="Gainer-Dewar J."/>
            <person name="Goldberg J."/>
            <person name="Griggs A."/>
            <person name="Gujja S."/>
            <person name="Hansen M."/>
            <person name="Howarth C."/>
            <person name="Imamovic A."/>
            <person name="Ireland A."/>
            <person name="Larimer J."/>
            <person name="McCowan C."/>
            <person name="Murphy C."/>
            <person name="Pearson M."/>
            <person name="Poon T.W."/>
            <person name="Priest M."/>
            <person name="Roberts A."/>
            <person name="Saif S."/>
            <person name="Shea T."/>
            <person name="Sisk P."/>
            <person name="Sykes S."/>
            <person name="Wortman J."/>
            <person name="Nusbaum C."/>
            <person name="Birren B."/>
        </authorList>
    </citation>
    <scope>NUCLEOTIDE SEQUENCE [LARGE SCALE GENOMIC DNA]</scope>
    <source>
        <strain evidence="1 2">P1976</strain>
    </source>
</reference>
<evidence type="ECO:0000313" key="1">
    <source>
        <dbReference type="EMBL" id="ETO73460.1"/>
    </source>
</evidence>
<comment type="caution">
    <text evidence="1">The sequence shown here is derived from an EMBL/GenBank/DDBJ whole genome shotgun (WGS) entry which is preliminary data.</text>
</comment>
<protein>
    <submittedName>
        <fullName evidence="1">Uncharacterized protein</fullName>
    </submittedName>
</protein>
<dbReference type="Proteomes" id="UP000028582">
    <property type="component" value="Unassembled WGS sequence"/>
</dbReference>
<dbReference type="AlphaFoldDB" id="A0A081A3J9"/>
<evidence type="ECO:0000313" key="2">
    <source>
        <dbReference type="Proteomes" id="UP000028582"/>
    </source>
</evidence>
<gene>
    <name evidence="1" type="ORF">F444_10594</name>
</gene>
<accession>A0A081A3J9</accession>
<organism evidence="1 2">
    <name type="scientific">Phytophthora nicotianae P1976</name>
    <dbReference type="NCBI Taxonomy" id="1317066"/>
    <lineage>
        <taxon>Eukaryota</taxon>
        <taxon>Sar</taxon>
        <taxon>Stramenopiles</taxon>
        <taxon>Oomycota</taxon>
        <taxon>Peronosporomycetes</taxon>
        <taxon>Peronosporales</taxon>
        <taxon>Peronosporaceae</taxon>
        <taxon>Phytophthora</taxon>
    </lineage>
</organism>